<keyword evidence="4" id="KW-0046">Antibiotic resistance</keyword>
<dbReference type="Pfam" id="PF02522">
    <property type="entry name" value="Antibiotic_NAT"/>
    <property type="match status" value="1"/>
</dbReference>
<dbReference type="PANTHER" id="PTHR11104">
    <property type="entry name" value="AMINOGLYCOSIDE N3-ACETYLTRANSFERASE"/>
    <property type="match status" value="1"/>
</dbReference>
<evidence type="ECO:0000313" key="5">
    <source>
        <dbReference type="EMBL" id="TKD72562.1"/>
    </source>
</evidence>
<keyword evidence="2 4" id="KW-0808">Transferase</keyword>
<dbReference type="OrthoDB" id="7330654at2"/>
<evidence type="ECO:0000256" key="4">
    <source>
        <dbReference type="RuleBase" id="RU365031"/>
    </source>
</evidence>
<proteinExistence type="inferred from homology"/>
<dbReference type="GO" id="GO:0046677">
    <property type="term" value="P:response to antibiotic"/>
    <property type="evidence" value="ECO:0007669"/>
    <property type="project" value="UniProtKB-KW"/>
</dbReference>
<evidence type="ECO:0000313" key="6">
    <source>
        <dbReference type="Proteomes" id="UP000310541"/>
    </source>
</evidence>
<keyword evidence="3 4" id="KW-0012">Acyltransferase</keyword>
<comment type="caution">
    <text evidence="5">The sequence shown here is derived from an EMBL/GenBank/DDBJ whole genome shotgun (WGS) entry which is preliminary data.</text>
</comment>
<dbReference type="GO" id="GO:0046353">
    <property type="term" value="F:aminoglycoside 3-N-acetyltransferase activity"/>
    <property type="evidence" value="ECO:0007669"/>
    <property type="project" value="UniProtKB-EC"/>
</dbReference>
<dbReference type="InterPro" id="IPR003679">
    <property type="entry name" value="Amioglycoside_AcTrfase"/>
</dbReference>
<evidence type="ECO:0000256" key="3">
    <source>
        <dbReference type="ARBA" id="ARBA00023315"/>
    </source>
</evidence>
<dbReference type="SUPFAM" id="SSF110710">
    <property type="entry name" value="TTHA0583/YokD-like"/>
    <property type="match status" value="1"/>
</dbReference>
<comment type="catalytic activity">
    <reaction evidence="4">
        <text>a 2-deoxystreptamine antibiotic + acetyl-CoA = an N(3)-acetyl-2-deoxystreptamine antibiotic + CoA + H(+)</text>
        <dbReference type="Rhea" id="RHEA:12665"/>
        <dbReference type="ChEBI" id="CHEBI:15378"/>
        <dbReference type="ChEBI" id="CHEBI:57287"/>
        <dbReference type="ChEBI" id="CHEBI:57288"/>
        <dbReference type="ChEBI" id="CHEBI:57921"/>
        <dbReference type="ChEBI" id="CHEBI:77452"/>
        <dbReference type="EC" id="2.3.1.81"/>
    </reaction>
</comment>
<dbReference type="InterPro" id="IPR028345">
    <property type="entry name" value="Antibiotic_NAT-like"/>
</dbReference>
<gene>
    <name evidence="5" type="ORF">FBF83_07240</name>
</gene>
<dbReference type="PANTHER" id="PTHR11104:SF0">
    <property type="entry name" value="SPBETA PROPHAGE-DERIVED AMINOGLYCOSIDE N(3')-ACETYLTRANSFERASE-LIKE PROTEIN YOKD"/>
    <property type="match status" value="1"/>
</dbReference>
<dbReference type="EC" id="2.3.1.-" evidence="4"/>
<comment type="similarity">
    <text evidence="1 4">Belongs to the antibiotic N-acetyltransferase family.</text>
</comment>
<dbReference type="AlphaFoldDB" id="A0A4U1MPF4"/>
<dbReference type="EMBL" id="SWFM01000001">
    <property type="protein sequence ID" value="TKD72562.1"/>
    <property type="molecule type" value="Genomic_DNA"/>
</dbReference>
<reference evidence="5 6" key="1">
    <citation type="submission" date="2019-04" db="EMBL/GenBank/DDBJ databases">
        <title>Genome sequence of Bacillus hwajinpoensis strain Y2.</title>
        <authorList>
            <person name="Fair J.L."/>
            <person name="Maclea K.S."/>
        </authorList>
    </citation>
    <scope>NUCLEOTIDE SEQUENCE [LARGE SCALE GENOMIC DNA]</scope>
    <source>
        <strain evidence="5 6">Y2</strain>
    </source>
</reference>
<evidence type="ECO:0000256" key="2">
    <source>
        <dbReference type="ARBA" id="ARBA00022679"/>
    </source>
</evidence>
<dbReference type="RefSeq" id="WP_136946412.1">
    <property type="nucleotide sequence ID" value="NZ_SWFM01000001.1"/>
</dbReference>
<accession>A0A4U1MPF4</accession>
<evidence type="ECO:0000256" key="1">
    <source>
        <dbReference type="ARBA" id="ARBA00006383"/>
    </source>
</evidence>
<sequence>MSEINAVDKVCLPHTINSLIANFRDLGVKEDMTLIVHSSLSSLGWVSGGAEAVIRALISVVGEGGTIVMPAQSAGNSDPAGWMNPPVPDSWWPIIRESMPAFCKETTPTRGMGAIAELFRRFPGVERSDHPMYSFAAWGKNRTYITENQPLSAGFGYDSPLAKIYELNGKILMIGVSHESNTSLHLAEHSAQKPHIKKSAAIVEDGERVWKTYNEIEYDSECFNKIGFKFESKENYNIMKIGNATCKLIDQRCIVDYGRRWFQEEM</sequence>
<organism evidence="5 6">
    <name type="scientific">Guptibacillus hwajinpoensis</name>
    <dbReference type="NCBI Taxonomy" id="208199"/>
    <lineage>
        <taxon>Bacteria</taxon>
        <taxon>Bacillati</taxon>
        <taxon>Bacillota</taxon>
        <taxon>Bacilli</taxon>
        <taxon>Bacillales</taxon>
        <taxon>Guptibacillaceae</taxon>
        <taxon>Guptibacillus</taxon>
    </lineage>
</organism>
<name>A0A4U1MPF4_9BACL</name>
<dbReference type="Proteomes" id="UP000310541">
    <property type="component" value="Unassembled WGS sequence"/>
</dbReference>
<protein>
    <recommendedName>
        <fullName evidence="4">Aminoglycoside N(3)-acetyltransferase</fullName>
        <ecNumber evidence="4">2.3.1.-</ecNumber>
    </recommendedName>
</protein>